<name>A0AAU9MXN5_9ASTR</name>
<accession>A0AAU9MXN5</accession>
<protein>
    <submittedName>
        <fullName evidence="2">Uncharacterized protein</fullName>
    </submittedName>
</protein>
<feature type="region of interest" description="Disordered" evidence="1">
    <location>
        <begin position="67"/>
        <end position="88"/>
    </location>
</feature>
<proteinExistence type="predicted"/>
<gene>
    <name evidence="2" type="ORF">LVIROSA_LOCUS17008</name>
</gene>
<feature type="region of interest" description="Disordered" evidence="1">
    <location>
        <begin position="1"/>
        <end position="23"/>
    </location>
</feature>
<dbReference type="AlphaFoldDB" id="A0AAU9MXN5"/>
<evidence type="ECO:0000313" key="2">
    <source>
        <dbReference type="EMBL" id="CAH1430211.1"/>
    </source>
</evidence>
<dbReference type="EMBL" id="CAKMRJ010003334">
    <property type="protein sequence ID" value="CAH1430211.1"/>
    <property type="molecule type" value="Genomic_DNA"/>
</dbReference>
<feature type="compositionally biased region" description="Basic and acidic residues" evidence="1">
    <location>
        <begin position="71"/>
        <end position="88"/>
    </location>
</feature>
<organism evidence="2 3">
    <name type="scientific">Lactuca virosa</name>
    <dbReference type="NCBI Taxonomy" id="75947"/>
    <lineage>
        <taxon>Eukaryota</taxon>
        <taxon>Viridiplantae</taxon>
        <taxon>Streptophyta</taxon>
        <taxon>Embryophyta</taxon>
        <taxon>Tracheophyta</taxon>
        <taxon>Spermatophyta</taxon>
        <taxon>Magnoliopsida</taxon>
        <taxon>eudicotyledons</taxon>
        <taxon>Gunneridae</taxon>
        <taxon>Pentapetalae</taxon>
        <taxon>asterids</taxon>
        <taxon>campanulids</taxon>
        <taxon>Asterales</taxon>
        <taxon>Asteraceae</taxon>
        <taxon>Cichorioideae</taxon>
        <taxon>Cichorieae</taxon>
        <taxon>Lactucinae</taxon>
        <taxon>Lactuca</taxon>
    </lineage>
</organism>
<evidence type="ECO:0000256" key="1">
    <source>
        <dbReference type="SAM" id="MobiDB-lite"/>
    </source>
</evidence>
<keyword evidence="3" id="KW-1185">Reference proteome</keyword>
<reference evidence="2 3" key="1">
    <citation type="submission" date="2022-01" db="EMBL/GenBank/DDBJ databases">
        <authorList>
            <person name="Xiong W."/>
            <person name="Schranz E."/>
        </authorList>
    </citation>
    <scope>NUCLEOTIDE SEQUENCE [LARGE SCALE GENOMIC DNA]</scope>
</reference>
<feature type="compositionally biased region" description="Basic residues" evidence="1">
    <location>
        <begin position="1"/>
        <end position="10"/>
    </location>
</feature>
<comment type="caution">
    <text evidence="2">The sequence shown here is derived from an EMBL/GenBank/DDBJ whole genome shotgun (WGS) entry which is preliminary data.</text>
</comment>
<evidence type="ECO:0000313" key="3">
    <source>
        <dbReference type="Proteomes" id="UP001157418"/>
    </source>
</evidence>
<dbReference type="Proteomes" id="UP001157418">
    <property type="component" value="Unassembled WGS sequence"/>
</dbReference>
<sequence length="88" mass="10081">MASTSKKRKEKAPDKSYIQDEESDDDMLNLILLDFELETFKPTSNESNDLFLNLLCDDNYNGWGMGDEGTDDHNDANEQCHFEDKKGV</sequence>